<evidence type="ECO:0000313" key="2">
    <source>
        <dbReference type="Proteomes" id="UP000517753"/>
    </source>
</evidence>
<dbReference type="Proteomes" id="UP000517753">
    <property type="component" value="Unassembled WGS sequence"/>
</dbReference>
<protein>
    <recommendedName>
        <fullName evidence="3">Nucleotidyltransferase family protein</fullName>
    </recommendedName>
</protein>
<proteinExistence type="predicted"/>
<accession>A0A7Y9FNL0</accession>
<comment type="caution">
    <text evidence="1">The sequence shown here is derived from an EMBL/GenBank/DDBJ whole genome shotgun (WGS) entry which is preliminary data.</text>
</comment>
<evidence type="ECO:0000313" key="1">
    <source>
        <dbReference type="EMBL" id="NYD90579.1"/>
    </source>
</evidence>
<name>A0A7Y9FNL0_9SPHN</name>
<sequence>MDAGVEAALIAVAGAMRPAIDPWWIIGSAAVVLLGGDTAVADIDLLTSERDAAALVARLGIVVSPPDVDPRFRSRLFARWRRPDRDVEIMGGFMLAAEGSWSELVPGTRVAVGIGSETVYAPARDEMIAILTRFGRDKDHARARILARCTGTPG</sequence>
<reference evidence="1 2" key="1">
    <citation type="submission" date="2020-07" db="EMBL/GenBank/DDBJ databases">
        <authorList>
            <person name="Partida-Martinez L."/>
            <person name="Huntemann M."/>
            <person name="Clum A."/>
            <person name="Wang J."/>
            <person name="Palaniappan K."/>
            <person name="Ritter S."/>
            <person name="Chen I.-M."/>
            <person name="Stamatis D."/>
            <person name="Reddy T."/>
            <person name="O'Malley R."/>
            <person name="Daum C."/>
            <person name="Shapiro N."/>
            <person name="Ivanova N."/>
            <person name="Kyrpides N."/>
            <person name="Woyke T."/>
        </authorList>
    </citation>
    <scope>NUCLEOTIDE SEQUENCE [LARGE SCALE GENOMIC DNA]</scope>
    <source>
        <strain evidence="1 2">AS2.3</strain>
    </source>
</reference>
<evidence type="ECO:0008006" key="3">
    <source>
        <dbReference type="Google" id="ProtNLM"/>
    </source>
</evidence>
<gene>
    <name evidence="1" type="ORF">HD841_002376</name>
</gene>
<reference evidence="1 2" key="2">
    <citation type="submission" date="2020-08" db="EMBL/GenBank/DDBJ databases">
        <title>The Agave Microbiome: Exploring the role of microbial communities in plant adaptations to desert environments.</title>
        <authorList>
            <person name="Partida-Martinez L.P."/>
        </authorList>
    </citation>
    <scope>NUCLEOTIDE SEQUENCE [LARGE SCALE GENOMIC DNA]</scope>
    <source>
        <strain evidence="1 2">AS2.3</strain>
    </source>
</reference>
<dbReference type="RefSeq" id="WP_179509047.1">
    <property type="nucleotide sequence ID" value="NZ_JACCBY010000003.1"/>
</dbReference>
<dbReference type="EMBL" id="JACCBY010000003">
    <property type="protein sequence ID" value="NYD90579.1"/>
    <property type="molecule type" value="Genomic_DNA"/>
</dbReference>
<dbReference type="Gene3D" id="3.30.460.40">
    <property type="match status" value="1"/>
</dbReference>
<dbReference type="AlphaFoldDB" id="A0A7Y9FNL0"/>
<dbReference type="InterPro" id="IPR043519">
    <property type="entry name" value="NT_sf"/>
</dbReference>
<dbReference type="SUPFAM" id="SSF81301">
    <property type="entry name" value="Nucleotidyltransferase"/>
    <property type="match status" value="1"/>
</dbReference>
<keyword evidence="2" id="KW-1185">Reference proteome</keyword>
<organism evidence="1 2">
    <name type="scientific">Sphingomonas melonis</name>
    <dbReference type="NCBI Taxonomy" id="152682"/>
    <lineage>
        <taxon>Bacteria</taxon>
        <taxon>Pseudomonadati</taxon>
        <taxon>Pseudomonadota</taxon>
        <taxon>Alphaproteobacteria</taxon>
        <taxon>Sphingomonadales</taxon>
        <taxon>Sphingomonadaceae</taxon>
        <taxon>Sphingomonas</taxon>
    </lineage>
</organism>